<keyword evidence="2" id="KW-1185">Reference proteome</keyword>
<evidence type="ECO:0008006" key="3">
    <source>
        <dbReference type="Google" id="ProtNLM"/>
    </source>
</evidence>
<proteinExistence type="predicted"/>
<dbReference type="Pfam" id="PF10978">
    <property type="entry name" value="DUF2785"/>
    <property type="match status" value="1"/>
</dbReference>
<sequence length="329" mass="37808">MGELTMDDGINDLQSQVANLKDQLERGEVFQSLGSRIKTILEGISYHSATPVKMPSRSDGVIELSESLEDQMQAETLTGISDEAILKLMQHLGSPNPDVRDSRIYFFFNDALQMHLLDSEQLRLMVNYLLDPRVIYSHVLEEENDAVFKRSYDVLLLSVLTYADRSGYDFLDDETVDRIVIETITYALAEKDTRGFVGNRGWAHTFSHIPNLMDDLSKRPELPRADKLLMMAAFIERYKTLTTPLIFGESERIAGYLANLANKNSLYEDYLLVALKEWRLELTDRNKPTTEGAWNQIFNRSRLMSAMMLRHDFSDRVQRYLNSVIDFLA</sequence>
<organism evidence="1 2">
    <name type="scientific">Levilactobacillus bambusae</name>
    <dbReference type="NCBI Taxonomy" id="2024736"/>
    <lineage>
        <taxon>Bacteria</taxon>
        <taxon>Bacillati</taxon>
        <taxon>Bacillota</taxon>
        <taxon>Bacilli</taxon>
        <taxon>Lactobacillales</taxon>
        <taxon>Lactobacillaceae</taxon>
        <taxon>Levilactobacillus</taxon>
    </lineage>
</organism>
<evidence type="ECO:0000313" key="2">
    <source>
        <dbReference type="Proteomes" id="UP000245080"/>
    </source>
</evidence>
<name>A0A2V1MWU1_9LACO</name>
<gene>
    <name evidence="1" type="ORF">DCM90_08860</name>
</gene>
<evidence type="ECO:0000313" key="1">
    <source>
        <dbReference type="EMBL" id="PWF99543.1"/>
    </source>
</evidence>
<dbReference type="EMBL" id="QCXQ01000006">
    <property type="protein sequence ID" value="PWF99543.1"/>
    <property type="molecule type" value="Genomic_DNA"/>
</dbReference>
<dbReference type="InterPro" id="IPR021247">
    <property type="entry name" value="DUF2785"/>
</dbReference>
<dbReference type="Proteomes" id="UP000245080">
    <property type="component" value="Unassembled WGS sequence"/>
</dbReference>
<protein>
    <recommendedName>
        <fullName evidence="3">DUF2785 domain-containing protein</fullName>
    </recommendedName>
</protein>
<reference evidence="1 2" key="1">
    <citation type="journal article" date="2018" name="Int. J. Syst. Evol. Microbiol.">
        <title>Lactobacillus bambusae sp. nov., isolated from a traditional fermented Ma-bamboo shoots of Taiwan.</title>
        <authorList>
            <person name="Wang L.-T."/>
        </authorList>
    </citation>
    <scope>NUCLEOTIDE SEQUENCE [LARGE SCALE GENOMIC DNA]</scope>
    <source>
        <strain evidence="1 2">BS-W1</strain>
    </source>
</reference>
<dbReference type="OrthoDB" id="7619731at2"/>
<dbReference type="AlphaFoldDB" id="A0A2V1MWU1"/>
<comment type="caution">
    <text evidence="1">The sequence shown here is derived from an EMBL/GenBank/DDBJ whole genome shotgun (WGS) entry which is preliminary data.</text>
</comment>
<accession>A0A2V1MWU1</accession>